<evidence type="ECO:0000313" key="2">
    <source>
        <dbReference type="Proteomes" id="UP000198500"/>
    </source>
</evidence>
<dbReference type="OrthoDB" id="5563826at2"/>
<proteinExistence type="predicted"/>
<dbReference type="AlphaFoldDB" id="A0A1H2TX68"/>
<evidence type="ECO:0000313" key="1">
    <source>
        <dbReference type="EMBL" id="SDW48381.1"/>
    </source>
</evidence>
<gene>
    <name evidence="1" type="ORF">SAMN05443545_10213</name>
</gene>
<dbReference type="RefSeq" id="WP_092568122.1">
    <property type="nucleotide sequence ID" value="NZ_BMXH01000016.1"/>
</dbReference>
<dbReference type="PANTHER" id="PTHR20974:SF0">
    <property type="entry name" value="UPF0585 PROTEIN CG18661"/>
    <property type="match status" value="1"/>
</dbReference>
<keyword evidence="2" id="KW-1185">Reference proteome</keyword>
<name>A0A1H2TX68_9GAMM</name>
<dbReference type="STRING" id="574349.SAMN05443545_10213"/>
<dbReference type="Gene3D" id="3.40.50.150">
    <property type="entry name" value="Vaccinia Virus protein VP39"/>
    <property type="match status" value="1"/>
</dbReference>
<organism evidence="1 2">
    <name type="scientific">Aidingimonas halophila</name>
    <dbReference type="NCBI Taxonomy" id="574349"/>
    <lineage>
        <taxon>Bacteria</taxon>
        <taxon>Pseudomonadati</taxon>
        <taxon>Pseudomonadota</taxon>
        <taxon>Gammaproteobacteria</taxon>
        <taxon>Oceanospirillales</taxon>
        <taxon>Halomonadaceae</taxon>
        <taxon>Aidingimonas</taxon>
    </lineage>
</organism>
<dbReference type="InterPro" id="IPR029063">
    <property type="entry name" value="SAM-dependent_MTases_sf"/>
</dbReference>
<dbReference type="EMBL" id="FNNI01000002">
    <property type="protein sequence ID" value="SDW48381.1"/>
    <property type="molecule type" value="Genomic_DNA"/>
</dbReference>
<sequence>MSQQPGARLKSPATQRNREPILEVLRDCLPTQGKVLEIASGSGEHALYFAWALPGVIWQPTDSSHEALASIDAWRATESLDNLLAPQQLDVVRRPWPVDDFDAIVCINMVHISPWEATEALLAEAGARLPAGGVLYLYGPYKRGGQHTASSNEAFDADLRWRNPEWGIRDLNDVVELAEYHGIEQVRVVEMPANNLSVVLQRRVS</sequence>
<dbReference type="PANTHER" id="PTHR20974">
    <property type="entry name" value="UPF0585 PROTEIN CG18661"/>
    <property type="match status" value="1"/>
</dbReference>
<evidence type="ECO:0008006" key="3">
    <source>
        <dbReference type="Google" id="ProtNLM"/>
    </source>
</evidence>
<protein>
    <recommendedName>
        <fullName evidence="3">SAM-dependent methyltransferase</fullName>
    </recommendedName>
</protein>
<dbReference type="CDD" id="cd02440">
    <property type="entry name" value="AdoMet_MTases"/>
    <property type="match status" value="1"/>
</dbReference>
<dbReference type="Pfam" id="PF06080">
    <property type="entry name" value="DUF938"/>
    <property type="match status" value="1"/>
</dbReference>
<dbReference type="InterPro" id="IPR010342">
    <property type="entry name" value="DUF938"/>
</dbReference>
<reference evidence="1 2" key="1">
    <citation type="submission" date="2016-10" db="EMBL/GenBank/DDBJ databases">
        <authorList>
            <person name="de Groot N.N."/>
        </authorList>
    </citation>
    <scope>NUCLEOTIDE SEQUENCE [LARGE SCALE GENOMIC DNA]</scope>
    <source>
        <strain evidence="1 2">DSM 19219</strain>
    </source>
</reference>
<dbReference type="SUPFAM" id="SSF53335">
    <property type="entry name" value="S-adenosyl-L-methionine-dependent methyltransferases"/>
    <property type="match status" value="1"/>
</dbReference>
<accession>A0A1H2TX68</accession>
<dbReference type="Proteomes" id="UP000198500">
    <property type="component" value="Unassembled WGS sequence"/>
</dbReference>